<protein>
    <recommendedName>
        <fullName evidence="1">Glycosyltransferase 61 catalytic domain-containing protein</fullName>
    </recommendedName>
</protein>
<evidence type="ECO:0000313" key="3">
    <source>
        <dbReference type="Proteomes" id="UP000030826"/>
    </source>
</evidence>
<accession>A0A0B1Q595</accession>
<dbReference type="Proteomes" id="UP000030826">
    <property type="component" value="Unassembled WGS sequence"/>
</dbReference>
<dbReference type="GO" id="GO:0016757">
    <property type="term" value="F:glycosyltransferase activity"/>
    <property type="evidence" value="ECO:0007669"/>
    <property type="project" value="InterPro"/>
</dbReference>
<sequence length="381" mass="40881">MQSKTPEPLLEVAVYYKRPIANYVRRRLAGGRTLEATAARTEIVQPVESEWSACPAVYLPGQLERAAAGVEGHGSLAGELAACLPGLVTHAAIVRYTLRDAIVHADGYDVPGHAFRATSGKLPLIRTKGAAHYDRVLYCMSAVSRRYFGHWLQDACATALLSRGEDALALDERPDWPHAGEYLAAFGLQPAGAPSLRVGELTVYQDHGQGSSKRERYRRMRTMLRDALPASGPGPSAVYLRRGATGTARVIENDQAISEALARRGFEVVDLDGTSAASLHGRLRDAAIVVSMDGSHLNHIYTASNPDTAILSFIPADRFTATNVGYARAAGMRFGLLVAPRVSGGYRIDETDLLKTLDILVAAAPPSLSEPEPVSRAALTG</sequence>
<gene>
    <name evidence="2" type="ORF">LA66_08080</name>
</gene>
<proteinExistence type="predicted"/>
<name>A0A0B1Q595_9HYPH</name>
<dbReference type="InterPro" id="IPR049625">
    <property type="entry name" value="Glyco_transf_61_cat"/>
</dbReference>
<evidence type="ECO:0000259" key="1">
    <source>
        <dbReference type="Pfam" id="PF04577"/>
    </source>
</evidence>
<dbReference type="EMBL" id="JRFJ01000002">
    <property type="protein sequence ID" value="KHJ54551.1"/>
    <property type="molecule type" value="Genomic_DNA"/>
</dbReference>
<comment type="caution">
    <text evidence="2">The sequence shown here is derived from an EMBL/GenBank/DDBJ whole genome shotgun (WGS) entry which is preliminary data.</text>
</comment>
<dbReference type="RefSeq" id="WP_039191215.1">
    <property type="nucleotide sequence ID" value="NZ_JRFJ01000002.1"/>
</dbReference>
<dbReference type="AlphaFoldDB" id="A0A0B1Q595"/>
<reference evidence="2 3" key="1">
    <citation type="submission" date="2014-09" db="EMBL/GenBank/DDBJ databases">
        <title>Isolation and characterization of Aurantimonas altamirensis ON-56566 from clinical sample following a dog bite.</title>
        <authorList>
            <person name="Eshaghi A."/>
            <person name="Li A."/>
            <person name="Shahinas D."/>
            <person name="Bahn P."/>
            <person name="Kus J.V."/>
            <person name="Patel S.N."/>
        </authorList>
    </citation>
    <scope>NUCLEOTIDE SEQUENCE [LARGE SCALE GENOMIC DNA]</scope>
    <source>
        <strain evidence="2 3">ON-56566</strain>
    </source>
</reference>
<dbReference type="Pfam" id="PF04577">
    <property type="entry name" value="Glyco_transf_61"/>
    <property type="match status" value="1"/>
</dbReference>
<evidence type="ECO:0000313" key="2">
    <source>
        <dbReference type="EMBL" id="KHJ54551.1"/>
    </source>
</evidence>
<feature type="domain" description="Glycosyltransferase 61 catalytic" evidence="1">
    <location>
        <begin position="148"/>
        <end position="309"/>
    </location>
</feature>
<organism evidence="2 3">
    <name type="scientific">Aureimonas altamirensis</name>
    <dbReference type="NCBI Taxonomy" id="370622"/>
    <lineage>
        <taxon>Bacteria</taxon>
        <taxon>Pseudomonadati</taxon>
        <taxon>Pseudomonadota</taxon>
        <taxon>Alphaproteobacteria</taxon>
        <taxon>Hyphomicrobiales</taxon>
        <taxon>Aurantimonadaceae</taxon>
        <taxon>Aureimonas</taxon>
    </lineage>
</organism>